<organism evidence="10 11">
    <name type="scientific">Linnemannia gamsii</name>
    <dbReference type="NCBI Taxonomy" id="64522"/>
    <lineage>
        <taxon>Eukaryota</taxon>
        <taxon>Fungi</taxon>
        <taxon>Fungi incertae sedis</taxon>
        <taxon>Mucoromycota</taxon>
        <taxon>Mortierellomycotina</taxon>
        <taxon>Mortierellomycetes</taxon>
        <taxon>Mortierellales</taxon>
        <taxon>Mortierellaceae</taxon>
        <taxon>Linnemannia</taxon>
    </lineage>
</organism>
<evidence type="ECO:0000256" key="3">
    <source>
        <dbReference type="ARBA" id="ARBA00022630"/>
    </source>
</evidence>
<dbReference type="EMBL" id="JAAAIM010000706">
    <property type="protein sequence ID" value="KAG0285038.1"/>
    <property type="molecule type" value="Genomic_DNA"/>
</dbReference>
<reference evidence="10 11" key="1">
    <citation type="journal article" date="2020" name="Fungal Divers.">
        <title>Resolving the Mortierellaceae phylogeny through synthesis of multi-gene phylogenetics and phylogenomics.</title>
        <authorList>
            <person name="Vandepol N."/>
            <person name="Liber J."/>
            <person name="Desiro A."/>
            <person name="Na H."/>
            <person name="Kennedy M."/>
            <person name="Barry K."/>
            <person name="Grigoriev I.V."/>
            <person name="Miller A.N."/>
            <person name="O'Donnell K."/>
            <person name="Stajich J.E."/>
            <person name="Bonito G."/>
        </authorList>
    </citation>
    <scope>NUCLEOTIDE SEQUENCE [LARGE SCALE GENOMIC DNA]</scope>
    <source>
        <strain evidence="10 11">AD045</strain>
    </source>
</reference>
<dbReference type="InterPro" id="IPR027424">
    <property type="entry name" value="Glucose_Oxidase_domain_2"/>
</dbReference>
<dbReference type="InterPro" id="IPR012132">
    <property type="entry name" value="GMC_OxRdtase"/>
</dbReference>
<evidence type="ECO:0008006" key="12">
    <source>
        <dbReference type="Google" id="ProtNLM"/>
    </source>
</evidence>
<feature type="domain" description="Glucose-methanol-choline oxidoreductase C-terminal" evidence="9">
    <location>
        <begin position="525"/>
        <end position="649"/>
    </location>
</feature>
<evidence type="ECO:0000256" key="4">
    <source>
        <dbReference type="ARBA" id="ARBA00022827"/>
    </source>
</evidence>
<keyword evidence="5" id="KW-0560">Oxidoreductase</keyword>
<gene>
    <name evidence="10" type="ORF">BGZ96_010666</name>
</gene>
<dbReference type="Gene3D" id="4.10.450.10">
    <property type="entry name" value="Glucose Oxidase, domain 2"/>
    <property type="match status" value="1"/>
</dbReference>
<feature type="region of interest" description="Disordered" evidence="6">
    <location>
        <begin position="493"/>
        <end position="519"/>
    </location>
</feature>
<evidence type="ECO:0000259" key="9">
    <source>
        <dbReference type="Pfam" id="PF05199"/>
    </source>
</evidence>
<dbReference type="PANTHER" id="PTHR11552">
    <property type="entry name" value="GLUCOSE-METHANOL-CHOLINE GMC OXIDOREDUCTASE"/>
    <property type="match status" value="1"/>
</dbReference>
<name>A0ABQ7JU16_9FUNG</name>
<evidence type="ECO:0000256" key="6">
    <source>
        <dbReference type="SAM" id="MobiDB-lite"/>
    </source>
</evidence>
<keyword evidence="7" id="KW-1133">Transmembrane helix</keyword>
<dbReference type="Gene3D" id="3.50.50.60">
    <property type="entry name" value="FAD/NAD(P)-binding domain"/>
    <property type="match status" value="1"/>
</dbReference>
<dbReference type="Gene3D" id="3.30.560.10">
    <property type="entry name" value="Glucose Oxidase, domain 3"/>
    <property type="match status" value="1"/>
</dbReference>
<dbReference type="SUPFAM" id="SSF51905">
    <property type="entry name" value="FAD/NAD(P)-binding domain"/>
    <property type="match status" value="1"/>
</dbReference>
<proteinExistence type="inferred from homology"/>
<evidence type="ECO:0000256" key="2">
    <source>
        <dbReference type="ARBA" id="ARBA00010790"/>
    </source>
</evidence>
<keyword evidence="3" id="KW-0285">Flavoprotein</keyword>
<dbReference type="Pfam" id="PF05199">
    <property type="entry name" value="GMC_oxred_C"/>
    <property type="match status" value="1"/>
</dbReference>
<comment type="caution">
    <text evidence="10">The sequence shown here is derived from an EMBL/GenBank/DDBJ whole genome shotgun (WGS) entry which is preliminary data.</text>
</comment>
<sequence>MIQDTLQTITAATIGLGLAAIAYQRTKPPKVLGRATWDDDKDVRGYDYVILGGGTAGCVLASRLSEDPNISVLVIEAGEDMDSSIRTKLPIGYPNLFQTKHDWQFKTVAQTHAEGREMDQVRGKMLGGCSSINSMQYTRGPHSDYDAWENEFGNDGWSYKNVLPYFKKAEGFHDPSLDKSHPMGPRSSRVHDPEYDTFEAEYHGTDGPWRQSYHHFSATTKAFIKTNVGMGLPHTPDPNGSSVLGVARMQTSINADATRCSTSTAYLRSDVVPGGGTRGHVRVVLKAHVERILFETKDGVPTAIGAEFRDDKDVLRRVYARREVLLSAGVFFSPALLLASGIGYHIHDSIPVLHHLPGVGENMSDHVGMPVVYACPSTTETMHTAFEPSKLPKALYQYFVQGTGPLTSQVMEAACFVRLDDIAPEFVAREKANGTYQERASGPNAPHIEILFPACFVDNDDFTRMDKTHKNFYTLLVVLLNPASRGRTSARLSEVPVGNNNNNNNNEKTTKKTGKQGEQEKRFKVEPVIDPNFLADEFDIRVLREGMRFARRLGKKMEQDPALAGFEYLPGEESVPSEDDVAMDKYIRLKCTTFLHSVGTCSMGPSSNPNAVVDDRLKVHGVNHLRVVDASVMPKVIAGHTAAGTVMLAEKAADLIKEDWAGKDPSKL</sequence>
<evidence type="ECO:0000256" key="7">
    <source>
        <dbReference type="SAM" id="Phobius"/>
    </source>
</evidence>
<protein>
    <recommendedName>
        <fullName evidence="12">Alcohol oxidase</fullName>
    </recommendedName>
</protein>
<feature type="transmembrane region" description="Helical" evidence="7">
    <location>
        <begin position="324"/>
        <end position="346"/>
    </location>
</feature>
<keyword evidence="4" id="KW-0274">FAD</keyword>
<dbReference type="Pfam" id="PF00732">
    <property type="entry name" value="GMC_oxred_N"/>
    <property type="match status" value="1"/>
</dbReference>
<feature type="domain" description="Glucose-methanol-choline oxidoreductase N-terminal" evidence="8">
    <location>
        <begin position="46"/>
        <end position="367"/>
    </location>
</feature>
<dbReference type="InterPro" id="IPR036188">
    <property type="entry name" value="FAD/NAD-bd_sf"/>
</dbReference>
<evidence type="ECO:0000256" key="5">
    <source>
        <dbReference type="ARBA" id="ARBA00023002"/>
    </source>
</evidence>
<comment type="cofactor">
    <cofactor evidence="1">
        <name>FAD</name>
        <dbReference type="ChEBI" id="CHEBI:57692"/>
    </cofactor>
</comment>
<evidence type="ECO:0000313" key="10">
    <source>
        <dbReference type="EMBL" id="KAG0285038.1"/>
    </source>
</evidence>
<evidence type="ECO:0000259" key="8">
    <source>
        <dbReference type="Pfam" id="PF00732"/>
    </source>
</evidence>
<dbReference type="InterPro" id="IPR000172">
    <property type="entry name" value="GMC_OxRdtase_N"/>
</dbReference>
<dbReference type="SUPFAM" id="SSF54373">
    <property type="entry name" value="FAD-linked reductases, C-terminal domain"/>
    <property type="match status" value="2"/>
</dbReference>
<evidence type="ECO:0000256" key="1">
    <source>
        <dbReference type="ARBA" id="ARBA00001974"/>
    </source>
</evidence>
<feature type="compositionally biased region" description="Low complexity" evidence="6">
    <location>
        <begin position="498"/>
        <end position="507"/>
    </location>
</feature>
<evidence type="ECO:0000313" key="11">
    <source>
        <dbReference type="Proteomes" id="UP001194696"/>
    </source>
</evidence>
<dbReference type="Proteomes" id="UP001194696">
    <property type="component" value="Unassembled WGS sequence"/>
</dbReference>
<keyword evidence="7" id="KW-0812">Transmembrane</keyword>
<keyword evidence="11" id="KW-1185">Reference proteome</keyword>
<dbReference type="PANTHER" id="PTHR11552:SF147">
    <property type="entry name" value="CHOLINE DEHYDROGENASE, MITOCHONDRIAL"/>
    <property type="match status" value="1"/>
</dbReference>
<dbReference type="InterPro" id="IPR007867">
    <property type="entry name" value="GMC_OxRtase_C"/>
</dbReference>
<comment type="similarity">
    <text evidence="2">Belongs to the GMC oxidoreductase family.</text>
</comment>
<accession>A0ABQ7JU16</accession>
<keyword evidence="7" id="KW-0472">Membrane</keyword>
<dbReference type="PIRSF" id="PIRSF000137">
    <property type="entry name" value="Alcohol_oxidase"/>
    <property type="match status" value="1"/>
</dbReference>